<gene>
    <name evidence="4" type="ORF">FHR24_000801</name>
</gene>
<sequence>MADGFFKGSLSIKEQQLMNDFAKDQFNKSEEKLPKHVDSEELSKQIWKQIEKETRQQLWFGFSRKMVYTAAACVVGILLIPVGFYNYTYRTIEFKTGQQIDSLSLPDGSKVYLATNSIFQYPAKFSKNKREVSLINGAAFFKVKRNVVKPFQVASNDVLTTVLGTSFLINSHKNCTAVSVATGKVRVSKNKYSVDLIPFEKAIAKNKTINKVKESNSNFKNWMLSEVYFKNATLEEVVKFLAVKFQVNTEFSNVQIASQKLNFKIQQQTPLKEIVSNLKFITQLNYKLYDEKLIISKNTETK</sequence>
<protein>
    <submittedName>
        <fullName evidence="4">Ferric-dicitrate binding protein FerR (Iron transport regulator)</fullName>
    </submittedName>
</protein>
<dbReference type="Pfam" id="PF16344">
    <property type="entry name" value="FecR_C"/>
    <property type="match status" value="1"/>
</dbReference>
<dbReference type="EMBL" id="JAASQL010000001">
    <property type="protein sequence ID" value="NIJ44362.1"/>
    <property type="molecule type" value="Genomic_DNA"/>
</dbReference>
<dbReference type="Pfam" id="PF04773">
    <property type="entry name" value="FecR"/>
    <property type="match status" value="1"/>
</dbReference>
<dbReference type="Gene3D" id="2.60.120.1440">
    <property type="match status" value="1"/>
</dbReference>
<keyword evidence="1" id="KW-0812">Transmembrane</keyword>
<name>A0ABX0U688_9FLAO</name>
<dbReference type="InterPro" id="IPR032508">
    <property type="entry name" value="FecR_C"/>
</dbReference>
<dbReference type="InterPro" id="IPR012373">
    <property type="entry name" value="Ferrdict_sens_TM"/>
</dbReference>
<dbReference type="PANTHER" id="PTHR30273:SF2">
    <property type="entry name" value="PROTEIN FECR"/>
    <property type="match status" value="1"/>
</dbReference>
<organism evidence="4 5">
    <name type="scientific">Wenyingzhuangia heitensis</name>
    <dbReference type="NCBI Taxonomy" id="1487859"/>
    <lineage>
        <taxon>Bacteria</taxon>
        <taxon>Pseudomonadati</taxon>
        <taxon>Bacteroidota</taxon>
        <taxon>Flavobacteriia</taxon>
        <taxon>Flavobacteriales</taxon>
        <taxon>Flavobacteriaceae</taxon>
        <taxon>Wenyingzhuangia</taxon>
    </lineage>
</organism>
<accession>A0ABX0U688</accession>
<evidence type="ECO:0000259" key="3">
    <source>
        <dbReference type="Pfam" id="PF16344"/>
    </source>
</evidence>
<feature type="domain" description="Protein FecR C-terminal" evidence="3">
    <location>
        <begin position="227"/>
        <end position="295"/>
    </location>
</feature>
<feature type="domain" description="FecR protein" evidence="2">
    <location>
        <begin position="95"/>
        <end position="186"/>
    </location>
</feature>
<evidence type="ECO:0000313" key="4">
    <source>
        <dbReference type="EMBL" id="NIJ44362.1"/>
    </source>
</evidence>
<evidence type="ECO:0000259" key="2">
    <source>
        <dbReference type="Pfam" id="PF04773"/>
    </source>
</evidence>
<comment type="caution">
    <text evidence="4">The sequence shown here is derived from an EMBL/GenBank/DDBJ whole genome shotgun (WGS) entry which is preliminary data.</text>
</comment>
<evidence type="ECO:0000256" key="1">
    <source>
        <dbReference type="SAM" id="Phobius"/>
    </source>
</evidence>
<dbReference type="Gene3D" id="3.55.50.30">
    <property type="match status" value="1"/>
</dbReference>
<dbReference type="InterPro" id="IPR006860">
    <property type="entry name" value="FecR"/>
</dbReference>
<dbReference type="RefSeq" id="WP_167184210.1">
    <property type="nucleotide sequence ID" value="NZ_JAASQL010000001.1"/>
</dbReference>
<dbReference type="PIRSF" id="PIRSF018266">
    <property type="entry name" value="FecR"/>
    <property type="match status" value="1"/>
</dbReference>
<dbReference type="PANTHER" id="PTHR30273">
    <property type="entry name" value="PERIPLASMIC SIGNAL SENSOR AND SIGMA FACTOR ACTIVATOR FECR-RELATED"/>
    <property type="match status" value="1"/>
</dbReference>
<feature type="transmembrane region" description="Helical" evidence="1">
    <location>
        <begin position="66"/>
        <end position="87"/>
    </location>
</feature>
<dbReference type="Proteomes" id="UP000745859">
    <property type="component" value="Unassembled WGS sequence"/>
</dbReference>
<proteinExistence type="predicted"/>
<keyword evidence="1" id="KW-1133">Transmembrane helix</keyword>
<reference evidence="4 5" key="1">
    <citation type="submission" date="2020-03" db="EMBL/GenBank/DDBJ databases">
        <title>Genomic Encyclopedia of Type Strains, Phase IV (KMG-IV): sequencing the most valuable type-strain genomes for metagenomic binning, comparative biology and taxonomic classification.</title>
        <authorList>
            <person name="Goeker M."/>
        </authorList>
    </citation>
    <scope>NUCLEOTIDE SEQUENCE [LARGE SCALE GENOMIC DNA]</scope>
    <source>
        <strain evidence="4 5">DSM 101599</strain>
    </source>
</reference>
<keyword evidence="1" id="KW-0472">Membrane</keyword>
<keyword evidence="5" id="KW-1185">Reference proteome</keyword>
<evidence type="ECO:0000313" key="5">
    <source>
        <dbReference type="Proteomes" id="UP000745859"/>
    </source>
</evidence>